<keyword evidence="4 13" id="KW-0573">Peptidoglycan synthesis</keyword>
<feature type="domain" description="Mur ligase C-terminal" evidence="16">
    <location>
        <begin position="335"/>
        <end position="462"/>
    </location>
</feature>
<dbReference type="EMBL" id="LIZS01000018">
    <property type="protein sequence ID" value="KPJ53477.1"/>
    <property type="molecule type" value="Genomic_DNA"/>
</dbReference>
<feature type="modified residue" description="N6-carboxylysine" evidence="13">
    <location>
        <position position="220"/>
    </location>
</feature>
<evidence type="ECO:0000259" key="17">
    <source>
        <dbReference type="Pfam" id="PF08245"/>
    </source>
</evidence>
<feature type="binding site" evidence="13">
    <location>
        <begin position="153"/>
        <end position="154"/>
    </location>
    <ligand>
        <name>UDP-N-acetyl-alpha-D-muramoyl-L-alanyl-D-glutamate</name>
        <dbReference type="ChEBI" id="CHEBI:83900"/>
    </ligand>
</feature>
<dbReference type="GO" id="GO:0008765">
    <property type="term" value="F:UDP-N-acetylmuramoylalanyl-D-glutamate-2,6-diaminopimelate ligase activity"/>
    <property type="evidence" value="ECO:0007669"/>
    <property type="project" value="UniProtKB-UniRule"/>
</dbReference>
<comment type="catalytic activity">
    <reaction evidence="7 13">
        <text>UDP-N-acetyl-alpha-D-muramoyl-L-alanyl-D-glutamate + meso-2,6-diaminopimelate + ATP = UDP-N-acetyl-alpha-D-muramoyl-L-alanyl-gamma-D-glutamyl-meso-2,6-diaminopimelate + ADP + phosphate + H(+)</text>
        <dbReference type="Rhea" id="RHEA:23676"/>
        <dbReference type="ChEBI" id="CHEBI:15378"/>
        <dbReference type="ChEBI" id="CHEBI:30616"/>
        <dbReference type="ChEBI" id="CHEBI:43474"/>
        <dbReference type="ChEBI" id="CHEBI:57791"/>
        <dbReference type="ChEBI" id="CHEBI:83900"/>
        <dbReference type="ChEBI" id="CHEBI:83905"/>
        <dbReference type="ChEBI" id="CHEBI:456216"/>
        <dbReference type="EC" id="6.3.2.13"/>
    </reaction>
</comment>
<comment type="similarity">
    <text evidence="1 13">Belongs to the MurCDEF family. MurE subfamily.</text>
</comment>
<evidence type="ECO:0000259" key="15">
    <source>
        <dbReference type="Pfam" id="PF01225"/>
    </source>
</evidence>
<dbReference type="AlphaFoldDB" id="A0A0S7WTD3"/>
<dbReference type="GO" id="GO:0051301">
    <property type="term" value="P:cell division"/>
    <property type="evidence" value="ECO:0007669"/>
    <property type="project" value="UniProtKB-KW"/>
</dbReference>
<comment type="function">
    <text evidence="13">Catalyzes the addition of meso-diaminopimelic acid to the nucleotide precursor UDP-N-acetylmuramoyl-L-alanyl-D-glutamate (UMAG) in the biosynthesis of bacterial cell-wall peptidoglycan.</text>
</comment>
<comment type="PTM">
    <text evidence="13">Carboxylation is probably crucial for Mg(2+) binding and, consequently, for the gamma-phosphate positioning of ATP.</text>
</comment>
<keyword evidence="13" id="KW-0963">Cytoplasm</keyword>
<proteinExistence type="inferred from homology"/>
<protein>
    <recommendedName>
        <fullName evidence="9 13">UDP-N-acetylmuramoyl-L-alanyl-D-glutamate--2,6-diaminopimelate ligase</fullName>
        <ecNumber evidence="8 13">6.3.2.13</ecNumber>
    </recommendedName>
    <alternativeName>
        <fullName evidence="10 13">Meso-A2pm-adding enzyme</fullName>
    </alternativeName>
    <alternativeName>
        <fullName evidence="11 13">Meso-diaminopimelate-adding enzyme</fullName>
    </alternativeName>
    <alternativeName>
        <fullName evidence="12 13">UDP-MurNAc-L-Ala-D-Glu:meso-diaminopimelate ligase</fullName>
    </alternativeName>
    <alternativeName>
        <fullName evidence="13">UDP-MurNAc-tripeptide synthetase</fullName>
    </alternativeName>
    <alternativeName>
        <fullName evidence="13">UDP-N-acetylmuramyl-tripeptide synthetase</fullName>
    </alternativeName>
</protein>
<keyword evidence="13" id="KW-0436">Ligase</keyword>
<feature type="binding site" evidence="13">
    <location>
        <position position="460"/>
    </location>
    <ligand>
        <name>meso-2,6-diaminopimelate</name>
        <dbReference type="ChEBI" id="CHEBI:57791"/>
    </ligand>
</feature>
<accession>A0A0S7WTD3</accession>
<feature type="binding site" evidence="13">
    <location>
        <begin position="408"/>
        <end position="411"/>
    </location>
    <ligand>
        <name>meso-2,6-diaminopimelate</name>
        <dbReference type="ChEBI" id="CHEBI:57791"/>
    </ligand>
</feature>
<dbReference type="HAMAP" id="MF_00208">
    <property type="entry name" value="MurE"/>
    <property type="match status" value="1"/>
</dbReference>
<dbReference type="GO" id="GO:0000287">
    <property type="term" value="F:magnesium ion binding"/>
    <property type="evidence" value="ECO:0007669"/>
    <property type="project" value="UniProtKB-UniRule"/>
</dbReference>
<dbReference type="InterPro" id="IPR013221">
    <property type="entry name" value="Mur_ligase_cen"/>
</dbReference>
<dbReference type="GO" id="GO:0008360">
    <property type="term" value="P:regulation of cell shape"/>
    <property type="evidence" value="ECO:0007669"/>
    <property type="project" value="UniProtKB-KW"/>
</dbReference>
<dbReference type="GO" id="GO:0071555">
    <property type="term" value="P:cell wall organization"/>
    <property type="evidence" value="ECO:0007669"/>
    <property type="project" value="UniProtKB-KW"/>
</dbReference>
<dbReference type="PANTHER" id="PTHR23135:SF4">
    <property type="entry name" value="UDP-N-ACETYLMURAMOYL-L-ALANYL-D-GLUTAMATE--2,6-DIAMINOPIMELATE LIGASE MURE HOMOLOG, CHLOROPLASTIC"/>
    <property type="match status" value="1"/>
</dbReference>
<dbReference type="NCBIfam" id="NF001126">
    <property type="entry name" value="PRK00139.1-4"/>
    <property type="match status" value="1"/>
</dbReference>
<dbReference type="Proteomes" id="UP000052008">
    <property type="component" value="Unassembled WGS sequence"/>
</dbReference>
<organism evidence="18 19">
    <name type="scientific">candidate division TA06 bacterium DG_24</name>
    <dbReference type="NCBI Taxonomy" id="1703770"/>
    <lineage>
        <taxon>Bacteria</taxon>
        <taxon>Bacteria division TA06</taxon>
    </lineage>
</organism>
<evidence type="ECO:0000256" key="12">
    <source>
        <dbReference type="ARBA" id="ARBA00081560"/>
    </source>
</evidence>
<feature type="short sequence motif" description="Meso-diaminopimelate recognition motif" evidence="13">
    <location>
        <begin position="408"/>
        <end position="411"/>
    </location>
</feature>
<reference evidence="18 19" key="1">
    <citation type="journal article" date="2015" name="Microbiome">
        <title>Genomic resolution of linkages in carbon, nitrogen, and sulfur cycling among widespread estuary sediment bacteria.</title>
        <authorList>
            <person name="Baker B.J."/>
            <person name="Lazar C.S."/>
            <person name="Teske A.P."/>
            <person name="Dick G.J."/>
        </authorList>
    </citation>
    <scope>NUCLEOTIDE SEQUENCE [LARGE SCALE GENOMIC DNA]</scope>
    <source>
        <strain evidence="18">DG_24</strain>
    </source>
</reference>
<evidence type="ECO:0000256" key="6">
    <source>
        <dbReference type="ARBA" id="ARBA00023316"/>
    </source>
</evidence>
<dbReference type="NCBIfam" id="TIGR01085">
    <property type="entry name" value="murE"/>
    <property type="match status" value="1"/>
</dbReference>
<dbReference type="InterPro" id="IPR036615">
    <property type="entry name" value="Mur_ligase_C_dom_sf"/>
</dbReference>
<evidence type="ECO:0000256" key="11">
    <source>
        <dbReference type="ARBA" id="ARBA00076158"/>
    </source>
</evidence>
<dbReference type="EC" id="6.3.2.13" evidence="8 13"/>
<feature type="binding site" evidence="13">
    <location>
        <position position="384"/>
    </location>
    <ligand>
        <name>meso-2,6-diaminopimelate</name>
        <dbReference type="ChEBI" id="CHEBI:57791"/>
    </ligand>
</feature>
<comment type="pathway">
    <text evidence="13 14">Cell wall biogenesis; peptidoglycan biosynthesis.</text>
</comment>
<evidence type="ECO:0000256" key="9">
    <source>
        <dbReference type="ARBA" id="ARBA00072883"/>
    </source>
</evidence>
<dbReference type="Pfam" id="PF08245">
    <property type="entry name" value="Mur_ligase_M"/>
    <property type="match status" value="1"/>
</dbReference>
<evidence type="ECO:0000256" key="7">
    <source>
        <dbReference type="ARBA" id="ARBA00050251"/>
    </source>
</evidence>
<evidence type="ECO:0000256" key="5">
    <source>
        <dbReference type="ARBA" id="ARBA00023306"/>
    </source>
</evidence>
<dbReference type="InterPro" id="IPR000713">
    <property type="entry name" value="Mur_ligase_N"/>
</dbReference>
<dbReference type="SUPFAM" id="SSF53623">
    <property type="entry name" value="MurD-like peptide ligases, catalytic domain"/>
    <property type="match status" value="1"/>
</dbReference>
<keyword evidence="13" id="KW-0460">Magnesium</keyword>
<keyword evidence="13" id="KW-0067">ATP-binding</keyword>
<feature type="binding site" evidence="13">
    <location>
        <position position="464"/>
    </location>
    <ligand>
        <name>meso-2,6-diaminopimelate</name>
        <dbReference type="ChEBI" id="CHEBI:57791"/>
    </ligand>
</feature>
<name>A0A0S7WTD3_UNCT6</name>
<evidence type="ECO:0000256" key="1">
    <source>
        <dbReference type="ARBA" id="ARBA00005898"/>
    </source>
</evidence>
<feature type="domain" description="Mur ligase central" evidence="17">
    <location>
        <begin position="109"/>
        <end position="312"/>
    </location>
</feature>
<keyword evidence="2 13" id="KW-0132">Cell division</keyword>
<dbReference type="UniPathway" id="UPA00219"/>
<feature type="binding site" evidence="13">
    <location>
        <position position="188"/>
    </location>
    <ligand>
        <name>UDP-N-acetyl-alpha-D-muramoyl-L-alanyl-D-glutamate</name>
        <dbReference type="ChEBI" id="CHEBI:83900"/>
    </ligand>
</feature>
<dbReference type="SUPFAM" id="SSF63418">
    <property type="entry name" value="MurE/MurF N-terminal domain"/>
    <property type="match status" value="1"/>
</dbReference>
<feature type="binding site" evidence="13">
    <location>
        <position position="180"/>
    </location>
    <ligand>
        <name>UDP-N-acetyl-alpha-D-muramoyl-L-alanyl-D-glutamate</name>
        <dbReference type="ChEBI" id="CHEBI:83900"/>
    </ligand>
</feature>
<dbReference type="PANTHER" id="PTHR23135">
    <property type="entry name" value="MUR LIGASE FAMILY MEMBER"/>
    <property type="match status" value="1"/>
</dbReference>
<dbReference type="Gene3D" id="3.90.190.20">
    <property type="entry name" value="Mur ligase, C-terminal domain"/>
    <property type="match status" value="1"/>
</dbReference>
<comment type="cofactor">
    <cofactor evidence="13">
        <name>Mg(2+)</name>
        <dbReference type="ChEBI" id="CHEBI:18420"/>
    </cofactor>
</comment>
<dbReference type="Pfam" id="PF02875">
    <property type="entry name" value="Mur_ligase_C"/>
    <property type="match status" value="1"/>
</dbReference>
<dbReference type="InterPro" id="IPR004101">
    <property type="entry name" value="Mur_ligase_C"/>
</dbReference>
<dbReference type="NCBIfam" id="NF001124">
    <property type="entry name" value="PRK00139.1-2"/>
    <property type="match status" value="1"/>
</dbReference>
<dbReference type="SUPFAM" id="SSF53244">
    <property type="entry name" value="MurD-like peptide ligases, peptide-binding domain"/>
    <property type="match status" value="1"/>
</dbReference>
<gene>
    <name evidence="13" type="primary">murE</name>
    <name evidence="18" type="ORF">AMJ39_04480</name>
</gene>
<evidence type="ECO:0000259" key="16">
    <source>
        <dbReference type="Pfam" id="PF02875"/>
    </source>
</evidence>
<dbReference type="Pfam" id="PF01225">
    <property type="entry name" value="Mur_ligase"/>
    <property type="match status" value="1"/>
</dbReference>
<dbReference type="PATRIC" id="fig|1703770.3.peg.1780"/>
<keyword evidence="6 13" id="KW-0961">Cell wall biogenesis/degradation</keyword>
<feature type="binding site" evidence="13">
    <location>
        <position position="31"/>
    </location>
    <ligand>
        <name>UDP-N-acetyl-alpha-D-muramoyl-L-alanyl-D-glutamate</name>
        <dbReference type="ChEBI" id="CHEBI:83900"/>
    </ligand>
</feature>
<dbReference type="GO" id="GO:0005737">
    <property type="term" value="C:cytoplasm"/>
    <property type="evidence" value="ECO:0007669"/>
    <property type="project" value="UniProtKB-SubCell"/>
</dbReference>
<evidence type="ECO:0000256" key="10">
    <source>
        <dbReference type="ARBA" id="ARBA00075482"/>
    </source>
</evidence>
<dbReference type="InterPro" id="IPR005761">
    <property type="entry name" value="UDP-N-AcMur-Glu-dNH2Pim_ligase"/>
</dbReference>
<feature type="domain" description="Mur ligase N-terminal catalytic" evidence="15">
    <location>
        <begin position="24"/>
        <end position="80"/>
    </location>
</feature>
<evidence type="ECO:0000256" key="14">
    <source>
        <dbReference type="RuleBase" id="RU004135"/>
    </source>
</evidence>
<evidence type="ECO:0000256" key="13">
    <source>
        <dbReference type="HAMAP-Rule" id="MF_00208"/>
    </source>
</evidence>
<dbReference type="Gene3D" id="3.40.1190.10">
    <property type="entry name" value="Mur-like, catalytic domain"/>
    <property type="match status" value="1"/>
</dbReference>
<evidence type="ECO:0000256" key="8">
    <source>
        <dbReference type="ARBA" id="ARBA00066633"/>
    </source>
</evidence>
<sequence>MAKLSEWLKGLEPVSVVGSTAIDVSGIAYDSRTVKKGDLFVCIKGFSDDGHRYLDDARQAGAVAAVVEEEVEAPDSFTVVHVPNSRRALALISDKYCDRPSRKLAVIGITGTNGKTTTSYLTRAVLAAAGERTGLIGTVRHWIGERAIVPVHTTPESLDLQELLASMVRENISSVVMEVSSHALALDRVVGVEFDAALFTNISRDHLDFHRTYDAYRAAKAHLFTLLAVSAKESKFAVFNFDDPVGRELADAWDGDALVYGLDPEADVRASALETSLNRTGFSVTFAGEERRVTIPLGGKHNVHNALGAYAVGLGLGFDRGTIEDGLTAVGQVPGRFELVVDADPFSVIVDYAHTPDALRFVLSSVKELTSGRLIAVFGCGGDRDRGKRPLMGEIAASIADYTIVTSDNPRSEDPVAIIDEILDGIDRDRTPVGVEPDRRAAIEQALSAARAGDSVVIAGKGHEDYQILGSRRIHFDDRETVRELLGAGSGSSAPVADSARF</sequence>
<feature type="binding site" evidence="13">
    <location>
        <begin position="111"/>
        <end position="117"/>
    </location>
    <ligand>
        <name>ATP</name>
        <dbReference type="ChEBI" id="CHEBI:30616"/>
    </ligand>
</feature>
<evidence type="ECO:0000256" key="2">
    <source>
        <dbReference type="ARBA" id="ARBA00022618"/>
    </source>
</evidence>
<dbReference type="InterPro" id="IPR035911">
    <property type="entry name" value="MurE/MurF_N"/>
</dbReference>
<dbReference type="GO" id="GO:0009252">
    <property type="term" value="P:peptidoglycan biosynthetic process"/>
    <property type="evidence" value="ECO:0007669"/>
    <property type="project" value="UniProtKB-UniRule"/>
</dbReference>
<comment type="subcellular location">
    <subcellularLocation>
        <location evidence="13 14">Cytoplasm</location>
    </subcellularLocation>
</comment>
<keyword evidence="13" id="KW-0547">Nucleotide-binding</keyword>
<dbReference type="Gene3D" id="3.40.1390.10">
    <property type="entry name" value="MurE/MurF, N-terminal domain"/>
    <property type="match status" value="1"/>
</dbReference>
<keyword evidence="3 13" id="KW-0133">Cell shape</keyword>
<comment type="caution">
    <text evidence="13">Lacks conserved residue(s) required for the propagation of feature annotation.</text>
</comment>
<keyword evidence="5 13" id="KW-0131">Cell cycle</keyword>
<dbReference type="InterPro" id="IPR036565">
    <property type="entry name" value="Mur-like_cat_sf"/>
</dbReference>
<comment type="caution">
    <text evidence="18">The sequence shown here is derived from an EMBL/GenBank/DDBJ whole genome shotgun (WGS) entry which is preliminary data.</text>
</comment>
<dbReference type="FunFam" id="3.90.190.20:FF:000006">
    <property type="entry name" value="UDP-N-acetylmuramoyl-L-alanyl-D-glutamate--2,6-diaminopimelate ligase"/>
    <property type="match status" value="1"/>
</dbReference>
<evidence type="ECO:0000256" key="4">
    <source>
        <dbReference type="ARBA" id="ARBA00022984"/>
    </source>
</evidence>
<evidence type="ECO:0000256" key="3">
    <source>
        <dbReference type="ARBA" id="ARBA00022960"/>
    </source>
</evidence>
<evidence type="ECO:0000313" key="18">
    <source>
        <dbReference type="EMBL" id="KPJ53477.1"/>
    </source>
</evidence>
<evidence type="ECO:0000313" key="19">
    <source>
        <dbReference type="Proteomes" id="UP000052008"/>
    </source>
</evidence>
<dbReference type="STRING" id="1703770.AMJ39_04480"/>
<dbReference type="GO" id="GO:0005524">
    <property type="term" value="F:ATP binding"/>
    <property type="evidence" value="ECO:0007669"/>
    <property type="project" value="UniProtKB-UniRule"/>
</dbReference>